<feature type="non-terminal residue" evidence="1">
    <location>
        <position position="1"/>
    </location>
</feature>
<accession>A0ABN9QPA9</accession>
<name>A0ABN9QPA9_9DINO</name>
<evidence type="ECO:0000313" key="2">
    <source>
        <dbReference type="Proteomes" id="UP001189429"/>
    </source>
</evidence>
<evidence type="ECO:0000313" key="1">
    <source>
        <dbReference type="EMBL" id="CAK0808021.1"/>
    </source>
</evidence>
<dbReference type="Proteomes" id="UP001189429">
    <property type="component" value="Unassembled WGS sequence"/>
</dbReference>
<gene>
    <name evidence="1" type="ORF">PCOR1329_LOCUS13736</name>
</gene>
<dbReference type="EMBL" id="CAUYUJ010004074">
    <property type="protein sequence ID" value="CAK0808021.1"/>
    <property type="molecule type" value="Genomic_DNA"/>
</dbReference>
<proteinExistence type="predicted"/>
<organism evidence="1 2">
    <name type="scientific">Prorocentrum cordatum</name>
    <dbReference type="NCBI Taxonomy" id="2364126"/>
    <lineage>
        <taxon>Eukaryota</taxon>
        <taxon>Sar</taxon>
        <taxon>Alveolata</taxon>
        <taxon>Dinophyceae</taxon>
        <taxon>Prorocentrales</taxon>
        <taxon>Prorocentraceae</taxon>
        <taxon>Prorocentrum</taxon>
    </lineage>
</organism>
<protein>
    <submittedName>
        <fullName evidence="1">Uncharacterized protein</fullName>
    </submittedName>
</protein>
<reference evidence="1" key="1">
    <citation type="submission" date="2023-10" db="EMBL/GenBank/DDBJ databases">
        <authorList>
            <person name="Chen Y."/>
            <person name="Shah S."/>
            <person name="Dougan E. K."/>
            <person name="Thang M."/>
            <person name="Chan C."/>
        </authorList>
    </citation>
    <scope>NUCLEOTIDE SEQUENCE [LARGE SCALE GENOMIC DNA]</scope>
</reference>
<keyword evidence="2" id="KW-1185">Reference proteome</keyword>
<sequence>ASGAPCLELPTPKAGARVHFGGLELLSPMHCSQDGSPMAASTAPASPWSPVTPMVASSGSSAFFPSSAGAGRLCSGAAQGASATFQGLDVAPSPTMSPGAVIRRNADRLGIPLNLQVQGILAPIPVGGSTGRCGDEEPHVIRLEAELAGAPAAKHPARASRATSDRDDNSFRLLICTAKLGIKSATDLRMVSAIVYRAAKVKSDTPIKTKGVTGHKEGPPDVVAMVTFLLDLEQTLEPTDPKATLLNEFSTNHPPTSDILAKRMLCFKVQDAWDRNMCKLYIRLHKDIENIGKISMDHLIATGGTEVYGSAPRGSLERQIADLMMGLGMPARSSCDSGPECLSKGCG</sequence>
<comment type="caution">
    <text evidence="1">The sequence shown here is derived from an EMBL/GenBank/DDBJ whole genome shotgun (WGS) entry which is preliminary data.</text>
</comment>